<organism evidence="2 3">
    <name type="scientific">Colletotrichum phormii</name>
    <dbReference type="NCBI Taxonomy" id="359342"/>
    <lineage>
        <taxon>Eukaryota</taxon>
        <taxon>Fungi</taxon>
        <taxon>Dikarya</taxon>
        <taxon>Ascomycota</taxon>
        <taxon>Pezizomycotina</taxon>
        <taxon>Sordariomycetes</taxon>
        <taxon>Hypocreomycetidae</taxon>
        <taxon>Glomerellales</taxon>
        <taxon>Glomerellaceae</taxon>
        <taxon>Colletotrichum</taxon>
        <taxon>Colletotrichum acutatum species complex</taxon>
    </lineage>
</organism>
<dbReference type="PROSITE" id="PS51257">
    <property type="entry name" value="PROKAR_LIPOPROTEIN"/>
    <property type="match status" value="1"/>
</dbReference>
<protein>
    <submittedName>
        <fullName evidence="2">Uncharacterized protein</fullName>
    </submittedName>
</protein>
<dbReference type="AlphaFoldDB" id="A0AAJ0A1D1"/>
<accession>A0AAJ0A1D1</accession>
<evidence type="ECO:0000313" key="3">
    <source>
        <dbReference type="Proteomes" id="UP001243989"/>
    </source>
</evidence>
<gene>
    <name evidence="2" type="ORF">BDP81DRAFT_80412</name>
</gene>
<dbReference type="Proteomes" id="UP001243989">
    <property type="component" value="Unassembled WGS sequence"/>
</dbReference>
<proteinExistence type="predicted"/>
<evidence type="ECO:0000256" key="1">
    <source>
        <dbReference type="SAM" id="MobiDB-lite"/>
    </source>
</evidence>
<dbReference type="GeneID" id="85481167"/>
<comment type="caution">
    <text evidence="2">The sequence shown here is derived from an EMBL/GenBank/DDBJ whole genome shotgun (WGS) entry which is preliminary data.</text>
</comment>
<reference evidence="2" key="1">
    <citation type="submission" date="2021-06" db="EMBL/GenBank/DDBJ databases">
        <title>Comparative genomics, transcriptomics and evolutionary studies reveal genomic signatures of adaptation to plant cell wall in hemibiotrophic fungi.</title>
        <authorList>
            <consortium name="DOE Joint Genome Institute"/>
            <person name="Baroncelli R."/>
            <person name="Diaz J.F."/>
            <person name="Benocci T."/>
            <person name="Peng M."/>
            <person name="Battaglia E."/>
            <person name="Haridas S."/>
            <person name="Andreopoulos W."/>
            <person name="Labutti K."/>
            <person name="Pangilinan J."/>
            <person name="Floch G.L."/>
            <person name="Makela M.R."/>
            <person name="Henrissat B."/>
            <person name="Grigoriev I.V."/>
            <person name="Crouch J.A."/>
            <person name="De Vries R.P."/>
            <person name="Sukno S.A."/>
            <person name="Thon M.R."/>
        </authorList>
    </citation>
    <scope>NUCLEOTIDE SEQUENCE</scope>
    <source>
        <strain evidence="2">CBS 102054</strain>
    </source>
</reference>
<dbReference type="EMBL" id="JAHMHQ010000002">
    <property type="protein sequence ID" value="KAK1654269.1"/>
    <property type="molecule type" value="Genomic_DNA"/>
</dbReference>
<keyword evidence="3" id="KW-1185">Reference proteome</keyword>
<feature type="region of interest" description="Disordered" evidence="1">
    <location>
        <begin position="136"/>
        <end position="156"/>
    </location>
</feature>
<sequence length="156" mass="17086">MESGFRYPVTFLHVAAAACCSGLKIQELLKTLANFPLPITRTDSLNKKPCPTLSSTHMDIPESPTCWFQTSNILWETSPAYTSNKSCGKLRFSTAGGKGGGFVCSNPRIWEPGRNGNLACLGNYITPPPYMTRHPVSRGGCHQNSQVRFDDFPSAK</sequence>
<evidence type="ECO:0000313" key="2">
    <source>
        <dbReference type="EMBL" id="KAK1654269.1"/>
    </source>
</evidence>
<dbReference type="RefSeq" id="XP_060450313.1">
    <property type="nucleotide sequence ID" value="XM_060596305.1"/>
</dbReference>
<name>A0AAJ0A1D1_9PEZI</name>